<proteinExistence type="predicted"/>
<feature type="domain" description="ABC-three component systems C-terminal" evidence="1">
    <location>
        <begin position="180"/>
        <end position="316"/>
    </location>
</feature>
<dbReference type="EMBL" id="AP018042">
    <property type="protein sequence ID" value="BAX80239.1"/>
    <property type="molecule type" value="Genomic_DNA"/>
</dbReference>
<dbReference type="NCBIfam" id="NF033859">
    <property type="entry name" value="SMEK_N"/>
    <property type="match status" value="1"/>
</dbReference>
<evidence type="ECO:0000313" key="3">
    <source>
        <dbReference type="EMBL" id="BAX80239.1"/>
    </source>
</evidence>
<organism evidence="3 4">
    <name type="scientific">Labilibaculum antarcticum</name>
    <dbReference type="NCBI Taxonomy" id="1717717"/>
    <lineage>
        <taxon>Bacteria</taxon>
        <taxon>Pseudomonadati</taxon>
        <taxon>Bacteroidota</taxon>
        <taxon>Bacteroidia</taxon>
        <taxon>Marinilabiliales</taxon>
        <taxon>Marinifilaceae</taxon>
        <taxon>Labilibaculum</taxon>
    </lineage>
</organism>
<name>A0A1Y1CIM3_9BACT</name>
<sequence>MSYKKEPIIKSITDNLAFSSKSTTLNNVIGLFDSNRLAQDFFASLFSLIFGYTDLKDLDKLNDVVNYPAIDLGDETARIAFQITTQSDSPKIKDTISKFLSHKLYVKYDRLVVFIIGKKQSYTTTFETKGKFNFDKEADIWDDNSLEKEIDKLDIKVLEKIQCFLEENLKEFKLPERLFENDIKNCISILKRDFGSSEKVSSIVNRNDNAFIDKKNELNNISWVFFKSKIRGHLQYNEMIGNFLRNPINYESQKAYFGVANAIQDYYIKEKVKFSTFEEMFKEVFNAINTYDDEIQGINVKIKILLHNMYFNCDIGNNPIIDD</sequence>
<accession>A0A1Y1CIM3</accession>
<dbReference type="Pfam" id="PF20279">
    <property type="entry name" value="CTD12"/>
    <property type="match status" value="1"/>
</dbReference>
<evidence type="ECO:0000259" key="2">
    <source>
        <dbReference type="Pfam" id="PF21941"/>
    </source>
</evidence>
<dbReference type="InterPro" id="IPR047740">
    <property type="entry name" value="SMEK_dom"/>
</dbReference>
<reference evidence="4" key="2">
    <citation type="journal article" date="2020" name="Antonie Van Leeuwenhoek">
        <title>Labilibaculum antarcticum sp. nov., a novel facultative anaerobic, psychrotorelant bacterium isolated from marine sediment of Antarctica.</title>
        <authorList>
            <person name="Watanabe M."/>
            <person name="Kojima H."/>
            <person name="Fukui M."/>
        </authorList>
    </citation>
    <scope>NUCLEOTIDE SEQUENCE [LARGE SCALE GENOMIC DNA]</scope>
    <source>
        <strain evidence="4">SPP2</strain>
    </source>
</reference>
<dbReference type="RefSeq" id="WP_096429101.1">
    <property type="nucleotide sequence ID" value="NZ_AP018042.1"/>
</dbReference>
<protein>
    <recommendedName>
        <fullName evidence="5">SMEK domain-containing protein</fullName>
    </recommendedName>
</protein>
<reference evidence="3 4" key="1">
    <citation type="journal article" date="2018" name="Mar. Genomics">
        <title>Complete genome sequence of Marinifilaceae bacterium strain SPP2, isolated from the Antarctic marine sediment.</title>
        <authorList>
            <person name="Watanabe M."/>
            <person name="Kojima H."/>
            <person name="Fukui M."/>
        </authorList>
    </citation>
    <scope>NUCLEOTIDE SEQUENCE [LARGE SCALE GENOMIC DNA]</scope>
    <source>
        <strain evidence="3 4">SPP2</strain>
    </source>
</reference>
<keyword evidence="4" id="KW-1185">Reference proteome</keyword>
<evidence type="ECO:0008006" key="5">
    <source>
        <dbReference type="Google" id="ProtNLM"/>
    </source>
</evidence>
<dbReference type="Proteomes" id="UP000218267">
    <property type="component" value="Chromosome"/>
</dbReference>
<dbReference type="Pfam" id="PF21941">
    <property type="entry name" value="SMEK_N"/>
    <property type="match status" value="1"/>
</dbReference>
<evidence type="ECO:0000259" key="1">
    <source>
        <dbReference type="Pfam" id="PF20279"/>
    </source>
</evidence>
<feature type="domain" description="SMEK" evidence="2">
    <location>
        <begin position="12"/>
        <end position="150"/>
    </location>
</feature>
<evidence type="ECO:0000313" key="4">
    <source>
        <dbReference type="Proteomes" id="UP000218267"/>
    </source>
</evidence>
<dbReference type="AlphaFoldDB" id="A0A1Y1CIM3"/>
<dbReference type="InterPro" id="IPR046917">
    <property type="entry name" value="ABC-3C_CTD12"/>
</dbReference>
<dbReference type="KEGG" id="mbas:ALGA_1879"/>
<gene>
    <name evidence="3" type="ORF">ALGA_1879</name>
</gene>
<dbReference type="OrthoDB" id="7820209at2"/>